<sequence>MEGKTSREFDESCIFCHFAHNRDEETTVLKQVRKFVCFRDIDPVAPHHYLVIPRDHIVSCKSLNRTHIDLETELGTDVCLFFRLGFHQPPFISVKHLHLHVLAPASQISTSMQYKFTPGTDRFIAVRLANKFSSYFFLYYCNVFFT</sequence>
<dbReference type="PANTHER" id="PTHR12486">
    <property type="entry name" value="APRATAXIN-RELATED"/>
    <property type="match status" value="1"/>
</dbReference>
<dbReference type="GeneTree" id="ENSGT00510000047616"/>
<reference evidence="1" key="2">
    <citation type="submission" date="2025-09" db="UniProtKB">
        <authorList>
            <consortium name="Ensembl"/>
        </authorList>
    </citation>
    <scope>IDENTIFICATION</scope>
</reference>
<evidence type="ECO:0000313" key="1">
    <source>
        <dbReference type="Ensembl" id="ENSXCOP00000006198.1"/>
    </source>
</evidence>
<evidence type="ECO:0000313" key="2">
    <source>
        <dbReference type="Proteomes" id="UP000261380"/>
    </source>
</evidence>
<dbReference type="SUPFAM" id="SSF54197">
    <property type="entry name" value="HIT-like"/>
    <property type="match status" value="1"/>
</dbReference>
<name>A0A3B5L1M0_9TELE</name>
<dbReference type="AlphaFoldDB" id="A0A3B5L1M0"/>
<dbReference type="Proteomes" id="UP000261380">
    <property type="component" value="Unplaced"/>
</dbReference>
<dbReference type="STRING" id="32473.ENSXCOP00000006198"/>
<proteinExistence type="predicted"/>
<protein>
    <recommendedName>
        <fullName evidence="3">HIT domain-containing protein</fullName>
    </recommendedName>
</protein>
<dbReference type="Ensembl" id="ENSXCOT00000006269.1">
    <property type="protein sequence ID" value="ENSXCOP00000006198.1"/>
    <property type="gene ID" value="ENSXCOG00000004790.1"/>
</dbReference>
<dbReference type="Pfam" id="PF11969">
    <property type="entry name" value="DcpS_C"/>
    <property type="match status" value="1"/>
</dbReference>
<evidence type="ECO:0008006" key="3">
    <source>
        <dbReference type="Google" id="ProtNLM"/>
    </source>
</evidence>
<dbReference type="Gene3D" id="3.30.428.10">
    <property type="entry name" value="HIT-like"/>
    <property type="match status" value="1"/>
</dbReference>
<dbReference type="InterPro" id="IPR036265">
    <property type="entry name" value="HIT-like_sf"/>
</dbReference>
<organism evidence="1 2">
    <name type="scientific">Xiphophorus couchianus</name>
    <name type="common">Monterrey platyfish</name>
    <dbReference type="NCBI Taxonomy" id="32473"/>
    <lineage>
        <taxon>Eukaryota</taxon>
        <taxon>Metazoa</taxon>
        <taxon>Chordata</taxon>
        <taxon>Craniata</taxon>
        <taxon>Vertebrata</taxon>
        <taxon>Euteleostomi</taxon>
        <taxon>Actinopterygii</taxon>
        <taxon>Neopterygii</taxon>
        <taxon>Teleostei</taxon>
        <taxon>Neoteleostei</taxon>
        <taxon>Acanthomorphata</taxon>
        <taxon>Ovalentaria</taxon>
        <taxon>Atherinomorphae</taxon>
        <taxon>Cyprinodontiformes</taxon>
        <taxon>Poeciliidae</taxon>
        <taxon>Poeciliinae</taxon>
        <taxon>Xiphophorus</taxon>
    </lineage>
</organism>
<dbReference type="PANTHER" id="PTHR12486:SF6">
    <property type="entry name" value="ADENOSINE 5'-MONOPHOSPHORAMIDASE HINT3"/>
    <property type="match status" value="1"/>
</dbReference>
<keyword evidence="2" id="KW-1185">Reference proteome</keyword>
<reference evidence="1" key="1">
    <citation type="submission" date="2025-08" db="UniProtKB">
        <authorList>
            <consortium name="Ensembl"/>
        </authorList>
    </citation>
    <scope>IDENTIFICATION</scope>
</reference>
<accession>A0A3B5L1M0</accession>